<dbReference type="FunFam" id="3.90.1640.10:FF:000004">
    <property type="entry name" value="Prune exopolyphosphatase 1"/>
    <property type="match status" value="1"/>
</dbReference>
<accession>A0A3P8ZGV4</accession>
<dbReference type="Gene3D" id="3.10.310.20">
    <property type="entry name" value="DHHA2 domain"/>
    <property type="match status" value="1"/>
</dbReference>
<dbReference type="InterPro" id="IPR038222">
    <property type="entry name" value="DHHA2_dom_sf"/>
</dbReference>
<comment type="similarity">
    <text evidence="2">Belongs to the PPase class C family. Prune subfamily.</text>
</comment>
<dbReference type="Gene3D" id="3.90.1640.10">
    <property type="entry name" value="inorganic pyrophosphatase (n-terminal core)"/>
    <property type="match status" value="1"/>
</dbReference>
<reference evidence="8" key="1">
    <citation type="journal article" date="2014" name="PLoS ONE">
        <title>The genome and linkage map of the northern pike (Esox lucius): conserved synteny revealed between the salmonid sister group and the Neoteleostei.</title>
        <authorList>
            <person name="Rondeau E.B."/>
            <person name="Minkley D.R."/>
            <person name="Leong J.S."/>
            <person name="Messmer A.M."/>
            <person name="Jantzen J.R."/>
            <person name="von Schalburg K.R."/>
            <person name="Lemon C."/>
            <person name="Bird N.H."/>
            <person name="Koop B.F."/>
        </authorList>
    </citation>
    <scope>NUCLEOTIDE SEQUENCE</scope>
</reference>
<dbReference type="PANTHER" id="PTHR12112:SF47">
    <property type="entry name" value="EXOPOLYPHOSPHATASE PRUNE1"/>
    <property type="match status" value="1"/>
</dbReference>
<comment type="cofactor">
    <cofactor evidence="1">
        <name>Mn(2+)</name>
        <dbReference type="ChEBI" id="CHEBI:29035"/>
    </cofactor>
</comment>
<dbReference type="InterPro" id="IPR001667">
    <property type="entry name" value="DDH_dom"/>
</dbReference>
<dbReference type="KEGG" id="els:105018868"/>
<reference evidence="7" key="2">
    <citation type="submission" date="2020-02" db="EMBL/GenBank/DDBJ databases">
        <title>Esox lucius (northern pike) genome, fEsoLuc1, primary haplotype.</title>
        <authorList>
            <person name="Myers G."/>
            <person name="Karagic N."/>
            <person name="Meyer A."/>
            <person name="Pippel M."/>
            <person name="Reichard M."/>
            <person name="Winkler S."/>
            <person name="Tracey A."/>
            <person name="Sims Y."/>
            <person name="Howe K."/>
            <person name="Rhie A."/>
            <person name="Formenti G."/>
            <person name="Durbin R."/>
            <person name="Fedrigo O."/>
            <person name="Jarvis E.D."/>
        </authorList>
    </citation>
    <scope>NUCLEOTIDE SEQUENCE [LARGE SCALE GENOMIC DNA]</scope>
</reference>
<dbReference type="Pfam" id="PF01368">
    <property type="entry name" value="DHH"/>
    <property type="match status" value="1"/>
</dbReference>
<reference evidence="7" key="3">
    <citation type="submission" date="2025-08" db="UniProtKB">
        <authorList>
            <consortium name="Ensembl"/>
        </authorList>
    </citation>
    <scope>IDENTIFICATION</scope>
</reference>
<dbReference type="SUPFAM" id="SSF64182">
    <property type="entry name" value="DHH phosphoesterases"/>
    <property type="match status" value="1"/>
</dbReference>
<dbReference type="RefSeq" id="XP_010882947.1">
    <property type="nucleotide sequence ID" value="XM_010884645.4"/>
</dbReference>
<evidence type="ECO:0000256" key="1">
    <source>
        <dbReference type="ARBA" id="ARBA00001936"/>
    </source>
</evidence>
<dbReference type="InterPro" id="IPR038763">
    <property type="entry name" value="DHH_sf"/>
</dbReference>
<keyword evidence="8" id="KW-1185">Reference proteome</keyword>
<evidence type="ECO:0000256" key="2">
    <source>
        <dbReference type="ARBA" id="ARBA00010331"/>
    </source>
</evidence>
<keyword evidence="4" id="KW-0378">Hydrolase</keyword>
<dbReference type="Pfam" id="PF02833">
    <property type="entry name" value="DHHA2"/>
    <property type="match status" value="1"/>
</dbReference>
<dbReference type="GeneID" id="105018868"/>
<evidence type="ECO:0000256" key="3">
    <source>
        <dbReference type="ARBA" id="ARBA00022723"/>
    </source>
</evidence>
<sequence>MDIFLKSCRDVLKRNAGVSPGFRVVLGNEACDVDSMVSAVAYAYFLSVTMVPGKTPLPVMNIPRREFSLRTDNVFLLRESGLSPDDLVFRDEVDLGALHRAGQLDLTLVDCNMLPWSDRDLEASVVEVIDHHRLERKPSPSCAVTVETVGSCATLVTECIVQKAPEVLHQQMALLLYGTIVLDCVNMAPEAGKVTPKDSHYAALLEKRFPDLPPRGALFLSLQNAKFDVSGLTTEQMLLKDMKVASGGDVKLAVSVIYMTLEAFLQRQNLQQELCEFSNKHSYSLVVAMTICYNDIKEPFRQLAVYSSNTLYREQVSQALEQARSPSLSLSPMSSPYSDIKAYLQGNTLASRKKVLPIIKDFLMDREKRLVPCGDLEESYEVPVQLACAEDTGIEDDVQLPPTPMNSLVEGCPLDNGLPKISAEALTKKFRKMASDEANAGGH</sequence>
<evidence type="ECO:0000256" key="4">
    <source>
        <dbReference type="ARBA" id="ARBA00022801"/>
    </source>
</evidence>
<keyword evidence="5" id="KW-0464">Manganese</keyword>
<dbReference type="SMART" id="SM01131">
    <property type="entry name" value="DHHA2"/>
    <property type="match status" value="1"/>
</dbReference>
<dbReference type="CTD" id="563343"/>
<feature type="domain" description="DHHA2" evidence="6">
    <location>
        <begin position="219"/>
        <end position="363"/>
    </location>
</feature>
<dbReference type="GO" id="GO:0046872">
    <property type="term" value="F:metal ion binding"/>
    <property type="evidence" value="ECO:0007669"/>
    <property type="project" value="UniProtKB-KW"/>
</dbReference>
<evidence type="ECO:0000259" key="6">
    <source>
        <dbReference type="SMART" id="SM01131"/>
    </source>
</evidence>
<evidence type="ECO:0000256" key="5">
    <source>
        <dbReference type="ARBA" id="ARBA00023211"/>
    </source>
</evidence>
<dbReference type="InterPro" id="IPR004097">
    <property type="entry name" value="DHHA2"/>
</dbReference>
<keyword evidence="3" id="KW-0479">Metal-binding</keyword>
<dbReference type="GO" id="GO:0004309">
    <property type="term" value="F:exopolyphosphatase activity"/>
    <property type="evidence" value="ECO:0007669"/>
    <property type="project" value="TreeGrafter"/>
</dbReference>
<proteinExistence type="inferred from homology"/>
<organism evidence="7 8">
    <name type="scientific">Esox lucius</name>
    <name type="common">Northern pike</name>
    <dbReference type="NCBI Taxonomy" id="8010"/>
    <lineage>
        <taxon>Eukaryota</taxon>
        <taxon>Metazoa</taxon>
        <taxon>Chordata</taxon>
        <taxon>Craniata</taxon>
        <taxon>Vertebrata</taxon>
        <taxon>Euteleostomi</taxon>
        <taxon>Actinopterygii</taxon>
        <taxon>Neopterygii</taxon>
        <taxon>Teleostei</taxon>
        <taxon>Protacanthopterygii</taxon>
        <taxon>Esociformes</taxon>
        <taxon>Esocidae</taxon>
        <taxon>Esox</taxon>
    </lineage>
</organism>
<dbReference type="Bgee" id="ENSELUG00000003990">
    <property type="expression patterns" value="Expressed in testis and 15 other cell types or tissues"/>
</dbReference>
<dbReference type="Proteomes" id="UP000265140">
    <property type="component" value="Chromosome 20"/>
</dbReference>
<evidence type="ECO:0000313" key="7">
    <source>
        <dbReference type="Ensembl" id="ENSELUP00000027678.1"/>
    </source>
</evidence>
<dbReference type="AlphaFoldDB" id="A0A3P8ZGV4"/>
<name>A0A3P8ZGV4_ESOLU</name>
<evidence type="ECO:0000313" key="8">
    <source>
        <dbReference type="Proteomes" id="UP000265140"/>
    </source>
</evidence>
<reference evidence="7" key="4">
    <citation type="submission" date="2025-09" db="UniProtKB">
        <authorList>
            <consortium name="Ensembl"/>
        </authorList>
    </citation>
    <scope>IDENTIFICATION</scope>
</reference>
<dbReference type="OMA" id="TAHSEML"/>
<dbReference type="Ensembl" id="ENSELUT00000015325.3">
    <property type="protein sequence ID" value="ENSELUP00000027678.1"/>
    <property type="gene ID" value="ENSELUG00000003990.3"/>
</dbReference>
<protein>
    <recommendedName>
        <fullName evidence="6">DHHA2 domain-containing protein</fullName>
    </recommendedName>
</protein>
<dbReference type="GO" id="GO:0005737">
    <property type="term" value="C:cytoplasm"/>
    <property type="evidence" value="ECO:0007669"/>
    <property type="project" value="InterPro"/>
</dbReference>
<dbReference type="InParanoid" id="A0A3P8ZGV4"/>
<dbReference type="OrthoDB" id="374045at2759"/>
<dbReference type="GeneTree" id="ENSGT00450000040262"/>
<dbReference type="PANTHER" id="PTHR12112">
    <property type="entry name" value="BNIP - RELATED"/>
    <property type="match status" value="1"/>
</dbReference>